<dbReference type="OrthoDB" id="7318948at2759"/>
<evidence type="ECO:0000256" key="1">
    <source>
        <dbReference type="ARBA" id="ARBA00004123"/>
    </source>
</evidence>
<dbReference type="InterPro" id="IPR001680">
    <property type="entry name" value="WD40_rpt"/>
</dbReference>
<dbReference type="PROSITE" id="PS50082">
    <property type="entry name" value="WD_REPEATS_2"/>
    <property type="match status" value="2"/>
</dbReference>
<evidence type="ECO:0000256" key="2">
    <source>
        <dbReference type="ARBA" id="ARBA00008075"/>
    </source>
</evidence>
<proteinExistence type="inferred from homology"/>
<keyword evidence="8" id="KW-0539">Nucleus</keyword>
<reference evidence="13 14" key="1">
    <citation type="journal article" date="2019" name="PLoS Biol.">
        <title>Sex chromosomes control vertical transmission of feminizing Wolbachia symbionts in an isopod.</title>
        <authorList>
            <person name="Becking T."/>
            <person name="Chebbi M.A."/>
            <person name="Giraud I."/>
            <person name="Moumen B."/>
            <person name="Laverre T."/>
            <person name="Caubet Y."/>
            <person name="Peccoud J."/>
            <person name="Gilbert C."/>
            <person name="Cordaux R."/>
        </authorList>
    </citation>
    <scope>NUCLEOTIDE SEQUENCE [LARGE SCALE GENOMIC DNA]</scope>
    <source>
        <strain evidence="13">ANa2</strain>
        <tissue evidence="13">Whole body excluding digestive tract and cuticle</tissue>
    </source>
</reference>
<keyword evidence="14" id="KW-1185">Reference proteome</keyword>
<feature type="compositionally biased region" description="Polar residues" evidence="12">
    <location>
        <begin position="15"/>
        <end position="31"/>
    </location>
</feature>
<evidence type="ECO:0000256" key="3">
    <source>
        <dbReference type="ARBA" id="ARBA00022491"/>
    </source>
</evidence>
<keyword evidence="6" id="KW-0805">Transcription regulation</keyword>
<evidence type="ECO:0000256" key="8">
    <source>
        <dbReference type="ARBA" id="ARBA00023242"/>
    </source>
</evidence>
<evidence type="ECO:0000256" key="9">
    <source>
        <dbReference type="ARBA" id="ARBA00072179"/>
    </source>
</evidence>
<gene>
    <name evidence="13" type="primary">eed-a</name>
    <name evidence="13" type="ORF">Anas_00804</name>
</gene>
<dbReference type="Gene3D" id="2.130.10.10">
    <property type="entry name" value="YVTN repeat-like/Quinoprotein amine dehydrogenase"/>
    <property type="match status" value="1"/>
</dbReference>
<name>A0A5N5TKV6_9CRUS</name>
<dbReference type="InterPro" id="IPR036322">
    <property type="entry name" value="WD40_repeat_dom_sf"/>
</dbReference>
<evidence type="ECO:0000256" key="7">
    <source>
        <dbReference type="ARBA" id="ARBA00023163"/>
    </source>
</evidence>
<dbReference type="InterPro" id="IPR019775">
    <property type="entry name" value="WD40_repeat_CS"/>
</dbReference>
<comment type="similarity">
    <text evidence="2">Belongs to the WD repeat ESC family.</text>
</comment>
<accession>A0A5N5TKV6</accession>
<evidence type="ECO:0000256" key="4">
    <source>
        <dbReference type="ARBA" id="ARBA00022574"/>
    </source>
</evidence>
<feature type="repeat" description="WD" evidence="11">
    <location>
        <begin position="160"/>
        <end position="202"/>
    </location>
</feature>
<dbReference type="PANTHER" id="PTHR10253">
    <property type="entry name" value="POLYCOMB PROTEIN"/>
    <property type="match status" value="1"/>
</dbReference>
<dbReference type="GO" id="GO:0005634">
    <property type="term" value="C:nucleus"/>
    <property type="evidence" value="ECO:0007669"/>
    <property type="project" value="UniProtKB-SubCell"/>
</dbReference>
<dbReference type="SMART" id="SM00320">
    <property type="entry name" value="WD40"/>
    <property type="match status" value="7"/>
</dbReference>
<evidence type="ECO:0000256" key="10">
    <source>
        <dbReference type="ARBA" id="ARBA00076259"/>
    </source>
</evidence>
<dbReference type="PROSITE" id="PS50294">
    <property type="entry name" value="WD_REPEATS_REGION"/>
    <property type="match status" value="2"/>
</dbReference>
<evidence type="ECO:0000256" key="11">
    <source>
        <dbReference type="PROSITE-ProRule" id="PRU00221"/>
    </source>
</evidence>
<dbReference type="Proteomes" id="UP000326759">
    <property type="component" value="Unassembled WGS sequence"/>
</dbReference>
<dbReference type="EMBL" id="SEYY01000666">
    <property type="protein sequence ID" value="KAB7506772.1"/>
    <property type="molecule type" value="Genomic_DNA"/>
</dbReference>
<feature type="compositionally biased region" description="Basic residues" evidence="12">
    <location>
        <begin position="33"/>
        <end position="46"/>
    </location>
</feature>
<evidence type="ECO:0000256" key="12">
    <source>
        <dbReference type="SAM" id="MobiDB-lite"/>
    </source>
</evidence>
<evidence type="ECO:0000313" key="13">
    <source>
        <dbReference type="EMBL" id="KAB7506772.1"/>
    </source>
</evidence>
<dbReference type="AlphaFoldDB" id="A0A5N5TKV6"/>
<feature type="repeat" description="WD" evidence="11">
    <location>
        <begin position="206"/>
        <end position="247"/>
    </location>
</feature>
<evidence type="ECO:0000256" key="5">
    <source>
        <dbReference type="ARBA" id="ARBA00022737"/>
    </source>
</evidence>
<organism evidence="13 14">
    <name type="scientific">Armadillidium nasatum</name>
    <dbReference type="NCBI Taxonomy" id="96803"/>
    <lineage>
        <taxon>Eukaryota</taxon>
        <taxon>Metazoa</taxon>
        <taxon>Ecdysozoa</taxon>
        <taxon>Arthropoda</taxon>
        <taxon>Crustacea</taxon>
        <taxon>Multicrustacea</taxon>
        <taxon>Malacostraca</taxon>
        <taxon>Eumalacostraca</taxon>
        <taxon>Peracarida</taxon>
        <taxon>Isopoda</taxon>
        <taxon>Oniscidea</taxon>
        <taxon>Crinocheta</taxon>
        <taxon>Armadillidiidae</taxon>
        <taxon>Armadillidium</taxon>
    </lineage>
</organism>
<comment type="subcellular location">
    <subcellularLocation>
        <location evidence="1">Nucleus</location>
    </subcellularLocation>
</comment>
<keyword evidence="5" id="KW-0677">Repeat</keyword>
<keyword evidence="4 11" id="KW-0853">WD repeat</keyword>
<dbReference type="Pfam" id="PF00400">
    <property type="entry name" value="WD40"/>
    <property type="match status" value="2"/>
</dbReference>
<evidence type="ECO:0000313" key="14">
    <source>
        <dbReference type="Proteomes" id="UP000326759"/>
    </source>
</evidence>
<keyword evidence="7" id="KW-0804">Transcription</keyword>
<comment type="caution">
    <text evidence="13">The sequence shown here is derived from an EMBL/GenBank/DDBJ whole genome shotgun (WGS) entry which is preliminary data.</text>
</comment>
<sequence length="414" mass="47248">MGHFFQNFHIKDDTSSVGSGSNADNSRSGTPTLKKKGKTKRGRKKVPLPPPLKMGYKYSCYLKEDHGQPIFGVQFNQNLREGQPLVFATAGNNRVSVYECLENGSVKLLQCYSDPDPDENFYTVAWSYDTDTGRPLLAAAGSRGLIRIFSIATIQCIKHFVGHGNAINELKFHPRDPNMLLSVSKDHALRLWNIRTDILVAVFGGVEAHRDEVLSADIDIEGKFIASCGMDHSLKVWSLCSERMQTVMKESYTFNPSRSVRPFPTVEQHFPDFSTRDIHRNYVDCVRWLGRFILSKSCENTIVCWKPGLLNQKEWKLNDNNVTIIHKFDYKECEIWFMRFSLDYWQKVLAVGNQNGKAYVWDLDVNDPTMSRCSILTHPKCLSPIRQTSFSRLGGILICVCDDATVWRWDRATQ</sequence>
<protein>
    <recommendedName>
        <fullName evidence="9">Polycomb protein esc</fullName>
    </recommendedName>
    <alternativeName>
        <fullName evidence="10">Protein extra sex combs</fullName>
    </alternativeName>
</protein>
<keyword evidence="3" id="KW-0678">Repressor</keyword>
<evidence type="ECO:0000256" key="6">
    <source>
        <dbReference type="ARBA" id="ARBA00023015"/>
    </source>
</evidence>
<dbReference type="SUPFAM" id="SSF50978">
    <property type="entry name" value="WD40 repeat-like"/>
    <property type="match status" value="1"/>
</dbReference>
<dbReference type="PROSITE" id="PS00678">
    <property type="entry name" value="WD_REPEATS_1"/>
    <property type="match status" value="1"/>
</dbReference>
<feature type="region of interest" description="Disordered" evidence="12">
    <location>
        <begin position="14"/>
        <end position="50"/>
    </location>
</feature>
<dbReference type="FunFam" id="2.130.10.10:FF:000056">
    <property type="entry name" value="Polycomb protein eed"/>
    <property type="match status" value="1"/>
</dbReference>
<dbReference type="InterPro" id="IPR015943">
    <property type="entry name" value="WD40/YVTN_repeat-like_dom_sf"/>
</dbReference>
<dbReference type="InterPro" id="IPR051243">
    <property type="entry name" value="PcG_WD-repeat"/>
</dbReference>